<comment type="caution">
    <text evidence="1">The sequence shown here is derived from an EMBL/GenBank/DDBJ whole genome shotgun (WGS) entry which is preliminary data.</text>
</comment>
<dbReference type="EMBL" id="LKCM01000237">
    <property type="protein sequence ID" value="KPQ42346.1"/>
    <property type="molecule type" value="Genomic_DNA"/>
</dbReference>
<proteinExistence type="predicted"/>
<accession>A0A0N8KQJ9</accession>
<evidence type="ECO:0000313" key="2">
    <source>
        <dbReference type="Proteomes" id="UP000050360"/>
    </source>
</evidence>
<evidence type="ECO:0000313" key="1">
    <source>
        <dbReference type="EMBL" id="KPQ42346.1"/>
    </source>
</evidence>
<gene>
    <name evidence="1" type="ORF">MPEBLZ_03063</name>
</gene>
<reference evidence="1 2" key="1">
    <citation type="submission" date="2015-09" db="EMBL/GenBank/DDBJ databases">
        <title>A metagenomics-based metabolic model of nitrate-dependent anaerobic oxidation of methane by Methanoperedens-like archaea.</title>
        <authorList>
            <person name="Arshad A."/>
            <person name="Speth D.R."/>
            <person name="De Graaf R.M."/>
            <person name="Op Den Camp H.J."/>
            <person name="Jetten M.S."/>
            <person name="Welte C.U."/>
        </authorList>
    </citation>
    <scope>NUCLEOTIDE SEQUENCE [LARGE SCALE GENOMIC DNA]</scope>
</reference>
<dbReference type="AlphaFoldDB" id="A0A0N8KQJ9"/>
<name>A0A0N8KQJ9_9EURY</name>
<dbReference type="Proteomes" id="UP000050360">
    <property type="component" value="Unassembled WGS sequence"/>
</dbReference>
<sequence>MDRCVIIKNGFIDLGYEIWMRLLQKVDQSQPYDPPGEIIEIQNPSEICIFPEH</sequence>
<protein>
    <submittedName>
        <fullName evidence="1">Uncharacterized protein</fullName>
    </submittedName>
</protein>
<organism evidence="1 2">
    <name type="scientific">Candidatus Methanoperedens nitratireducens</name>
    <dbReference type="NCBI Taxonomy" id="1392998"/>
    <lineage>
        <taxon>Archaea</taxon>
        <taxon>Methanobacteriati</taxon>
        <taxon>Methanobacteriota</taxon>
        <taxon>Stenosarchaea group</taxon>
        <taxon>Methanomicrobia</taxon>
        <taxon>Methanosarcinales</taxon>
        <taxon>ANME-2 cluster</taxon>
        <taxon>Candidatus Methanoperedentaceae</taxon>
        <taxon>Candidatus Methanoperedens</taxon>
    </lineage>
</organism>